<proteinExistence type="predicted"/>
<feature type="non-terminal residue" evidence="2">
    <location>
        <position position="150"/>
    </location>
</feature>
<keyword evidence="3" id="KW-1185">Reference proteome</keyword>
<accession>A0A8J9YH68</accession>
<dbReference type="Proteomes" id="UP000838878">
    <property type="component" value="Chromosome 6"/>
</dbReference>
<sequence>MNPSVAKGRQHGHGGDARAYHTRARCASTPARSCGLLTLTRPARAALGAGLTSPAADTPGHPQPQPPPHTRTLRPACAFRCASPPCPLKNPQPIVWRANEDVQGVKWGSEGKVAASELSPLPQKSLEFSHNNGVQVVKGKCRRPLQARAL</sequence>
<organism evidence="2 3">
    <name type="scientific">Brenthis ino</name>
    <name type="common">lesser marbled fritillary</name>
    <dbReference type="NCBI Taxonomy" id="405034"/>
    <lineage>
        <taxon>Eukaryota</taxon>
        <taxon>Metazoa</taxon>
        <taxon>Ecdysozoa</taxon>
        <taxon>Arthropoda</taxon>
        <taxon>Hexapoda</taxon>
        <taxon>Insecta</taxon>
        <taxon>Pterygota</taxon>
        <taxon>Neoptera</taxon>
        <taxon>Endopterygota</taxon>
        <taxon>Lepidoptera</taxon>
        <taxon>Glossata</taxon>
        <taxon>Ditrysia</taxon>
        <taxon>Papilionoidea</taxon>
        <taxon>Nymphalidae</taxon>
        <taxon>Heliconiinae</taxon>
        <taxon>Argynnini</taxon>
        <taxon>Brenthis</taxon>
    </lineage>
</organism>
<evidence type="ECO:0000313" key="2">
    <source>
        <dbReference type="EMBL" id="CAH0727631.1"/>
    </source>
</evidence>
<protein>
    <submittedName>
        <fullName evidence="2">Uncharacterized protein</fullName>
    </submittedName>
</protein>
<gene>
    <name evidence="2" type="ORF">BINO364_LOCUS12944</name>
</gene>
<evidence type="ECO:0000256" key="1">
    <source>
        <dbReference type="SAM" id="MobiDB-lite"/>
    </source>
</evidence>
<feature type="region of interest" description="Disordered" evidence="1">
    <location>
        <begin position="1"/>
        <end position="21"/>
    </location>
</feature>
<feature type="region of interest" description="Disordered" evidence="1">
    <location>
        <begin position="45"/>
        <end position="73"/>
    </location>
</feature>
<evidence type="ECO:0000313" key="3">
    <source>
        <dbReference type="Proteomes" id="UP000838878"/>
    </source>
</evidence>
<reference evidence="2" key="1">
    <citation type="submission" date="2021-12" db="EMBL/GenBank/DDBJ databases">
        <authorList>
            <person name="Martin H S."/>
        </authorList>
    </citation>
    <scope>NUCLEOTIDE SEQUENCE</scope>
</reference>
<dbReference type="EMBL" id="OV170226">
    <property type="protein sequence ID" value="CAH0727631.1"/>
    <property type="molecule type" value="Genomic_DNA"/>
</dbReference>
<name>A0A8J9YH68_9NEOP</name>
<dbReference type="AlphaFoldDB" id="A0A8J9YH68"/>
<dbReference type="OrthoDB" id="7493171at2759"/>